<dbReference type="EMBL" id="CP136336">
    <property type="protein sequence ID" value="WOB06866.1"/>
    <property type="molecule type" value="Genomic_DNA"/>
</dbReference>
<evidence type="ECO:0000256" key="3">
    <source>
        <dbReference type="ARBA" id="ARBA00038502"/>
    </source>
</evidence>
<protein>
    <submittedName>
        <fullName evidence="5">GNAT family N-acetyltransferase</fullName>
        <ecNumber evidence="5">2.3.1.-</ecNumber>
    </submittedName>
</protein>
<evidence type="ECO:0000259" key="4">
    <source>
        <dbReference type="PROSITE" id="PS51186"/>
    </source>
</evidence>
<dbReference type="InterPro" id="IPR051531">
    <property type="entry name" value="N-acetyltransferase"/>
</dbReference>
<dbReference type="InterPro" id="IPR016181">
    <property type="entry name" value="Acyl_CoA_acyltransferase"/>
</dbReference>
<proteinExistence type="inferred from homology"/>
<dbReference type="GO" id="GO:0016746">
    <property type="term" value="F:acyltransferase activity"/>
    <property type="evidence" value="ECO:0007669"/>
    <property type="project" value="UniProtKB-KW"/>
</dbReference>
<sequence length="166" mass="19071">MAPALSYFHDIHAKEFAAAASRSKSLHRSWVHPPTTRQGAEELASRRQGPNDYGYLIRDYETGKIAGYIEITNIVRGQFQSAYLGYYMFKGFERLGYMKWALQTIIATKAWKELKLHRLEANIQVGNAASIALVQSLGFQQEGYSPRYLKIGGRWRDHERWAILCK</sequence>
<keyword evidence="2 5" id="KW-0012">Acyltransferase</keyword>
<evidence type="ECO:0000256" key="2">
    <source>
        <dbReference type="ARBA" id="ARBA00023315"/>
    </source>
</evidence>
<organism evidence="5 6">
    <name type="scientific">Piscinibacter gummiphilus</name>
    <dbReference type="NCBI Taxonomy" id="946333"/>
    <lineage>
        <taxon>Bacteria</taxon>
        <taxon>Pseudomonadati</taxon>
        <taxon>Pseudomonadota</taxon>
        <taxon>Betaproteobacteria</taxon>
        <taxon>Burkholderiales</taxon>
        <taxon>Sphaerotilaceae</taxon>
        <taxon>Piscinibacter</taxon>
    </lineage>
</organism>
<dbReference type="Gene3D" id="3.40.630.30">
    <property type="match status" value="1"/>
</dbReference>
<dbReference type="PANTHER" id="PTHR43792">
    <property type="entry name" value="GNAT FAMILY, PUTATIVE (AFU_ORTHOLOGUE AFUA_3G00765)-RELATED-RELATED"/>
    <property type="match status" value="1"/>
</dbReference>
<dbReference type="PROSITE" id="PS51186">
    <property type="entry name" value="GNAT"/>
    <property type="match status" value="1"/>
</dbReference>
<gene>
    <name evidence="5" type="ORF">RXV79_18310</name>
</gene>
<dbReference type="Pfam" id="PF13302">
    <property type="entry name" value="Acetyltransf_3"/>
    <property type="match status" value="1"/>
</dbReference>
<evidence type="ECO:0000313" key="5">
    <source>
        <dbReference type="EMBL" id="WOB06866.1"/>
    </source>
</evidence>
<accession>A0ABZ0CUQ1</accession>
<feature type="domain" description="N-acetyltransferase" evidence="4">
    <location>
        <begin position="14"/>
        <end position="166"/>
    </location>
</feature>
<comment type="similarity">
    <text evidence="3">Belongs to the acetyltransferase family. RimJ subfamily.</text>
</comment>
<dbReference type="PANTHER" id="PTHR43792:SF8">
    <property type="entry name" value="[RIBOSOMAL PROTEIN US5]-ALANINE N-ACETYLTRANSFERASE"/>
    <property type="match status" value="1"/>
</dbReference>
<dbReference type="Proteomes" id="UP001303946">
    <property type="component" value="Chromosome"/>
</dbReference>
<dbReference type="SUPFAM" id="SSF55729">
    <property type="entry name" value="Acyl-CoA N-acyltransferases (Nat)"/>
    <property type="match status" value="1"/>
</dbReference>
<dbReference type="RefSeq" id="WP_316699511.1">
    <property type="nucleotide sequence ID" value="NZ_CP136336.1"/>
</dbReference>
<dbReference type="InterPro" id="IPR000182">
    <property type="entry name" value="GNAT_dom"/>
</dbReference>
<keyword evidence="1 5" id="KW-0808">Transferase</keyword>
<keyword evidence="6" id="KW-1185">Reference proteome</keyword>
<evidence type="ECO:0000256" key="1">
    <source>
        <dbReference type="ARBA" id="ARBA00022679"/>
    </source>
</evidence>
<evidence type="ECO:0000313" key="6">
    <source>
        <dbReference type="Proteomes" id="UP001303946"/>
    </source>
</evidence>
<dbReference type="EC" id="2.3.1.-" evidence="5"/>
<name>A0ABZ0CUQ1_9BURK</name>
<reference evidence="5 6" key="1">
    <citation type="submission" date="2023-10" db="EMBL/GenBank/DDBJ databases">
        <title>Bacteria for the degradation of biodegradable plastic PBAT(Polybutylene adipate terephthalate).</title>
        <authorList>
            <person name="Weon H.-Y."/>
            <person name="Yeon J."/>
        </authorList>
    </citation>
    <scope>NUCLEOTIDE SEQUENCE [LARGE SCALE GENOMIC DNA]</scope>
    <source>
        <strain evidence="5 6">SBD 7-3</strain>
    </source>
</reference>